<keyword evidence="4 7" id="KW-0812">Transmembrane</keyword>
<dbReference type="SUPFAM" id="SSF103481">
    <property type="entry name" value="Multidrug resistance efflux transporter EmrE"/>
    <property type="match status" value="2"/>
</dbReference>
<feature type="transmembrane region" description="Helical" evidence="7">
    <location>
        <begin position="16"/>
        <end position="38"/>
    </location>
</feature>
<dbReference type="Pfam" id="PF00892">
    <property type="entry name" value="EamA"/>
    <property type="match status" value="2"/>
</dbReference>
<feature type="transmembrane region" description="Helical" evidence="7">
    <location>
        <begin position="283"/>
        <end position="303"/>
    </location>
</feature>
<feature type="transmembrane region" description="Helical" evidence="7">
    <location>
        <begin position="260"/>
        <end position="277"/>
    </location>
</feature>
<dbReference type="AlphaFoldDB" id="A0A0D5NJK6"/>
<dbReference type="PANTHER" id="PTHR32322">
    <property type="entry name" value="INNER MEMBRANE TRANSPORTER"/>
    <property type="match status" value="1"/>
</dbReference>
<protein>
    <submittedName>
        <fullName evidence="9">Permease</fullName>
    </submittedName>
</protein>
<accession>A0A0D5NJK6</accession>
<dbReference type="EMBL" id="CP011058">
    <property type="protein sequence ID" value="AJY75162.1"/>
    <property type="molecule type" value="Genomic_DNA"/>
</dbReference>
<dbReference type="STRING" id="1126833.VN24_11950"/>
<sequence>MNKWECNILAKLNKSIYLIPVMVIISWGLNVVMVKFLTQNIQPMHAAAIRMLCAGIALLPFVWKKYGFYKPNAKQWGLLLLIGLCMIALHQALLAYGVVSTSAANASLILGLNPLTTALLASIFIGETFTLKLFAGILLGFSGVVLVVLNGSDPSVGFSGSGDFIMVLSMLAYVAGGLFIKKITATSIPTLVVTAYSTLIGAVLLNIGTVVYFGPASYAGQHFSPAIWTVMLLSAWVATSLGTLGWSYSIKMLGVSRTAMFLNGLPFTSMIGGYLFLHEKLGWIHAAAFILTTLGIIIGTVKFRRLNAATVKGRSVNS</sequence>
<feature type="transmembrane region" description="Helical" evidence="7">
    <location>
        <begin position="133"/>
        <end position="152"/>
    </location>
</feature>
<feature type="transmembrane region" description="Helical" evidence="7">
    <location>
        <begin position="44"/>
        <end position="63"/>
    </location>
</feature>
<comment type="subcellular location">
    <subcellularLocation>
        <location evidence="1">Cell membrane</location>
        <topology evidence="1">Multi-pass membrane protein</topology>
    </subcellularLocation>
</comment>
<dbReference type="Proteomes" id="UP000032633">
    <property type="component" value="Chromosome"/>
</dbReference>
<keyword evidence="6 7" id="KW-0472">Membrane</keyword>
<organism evidence="9 10">
    <name type="scientific">Paenibacillus beijingensis</name>
    <dbReference type="NCBI Taxonomy" id="1126833"/>
    <lineage>
        <taxon>Bacteria</taxon>
        <taxon>Bacillati</taxon>
        <taxon>Bacillota</taxon>
        <taxon>Bacilli</taxon>
        <taxon>Bacillales</taxon>
        <taxon>Paenibacillaceae</taxon>
        <taxon>Paenibacillus</taxon>
    </lineage>
</organism>
<dbReference type="PANTHER" id="PTHR32322:SF18">
    <property type="entry name" value="S-ADENOSYLMETHIONINE_S-ADENOSYLHOMOCYSTEINE TRANSPORTER"/>
    <property type="match status" value="1"/>
</dbReference>
<keyword evidence="5 7" id="KW-1133">Transmembrane helix</keyword>
<name>A0A0D5NJK6_9BACL</name>
<feature type="transmembrane region" description="Helical" evidence="7">
    <location>
        <begin position="226"/>
        <end position="248"/>
    </location>
</feature>
<reference evidence="9 10" key="1">
    <citation type="journal article" date="2015" name="J. Biotechnol.">
        <title>Complete genome sequence of Paenibacillus beijingensis 7188(T) (=DSM 24997(T)), a novel rhizobacterium from jujube garden soil.</title>
        <authorList>
            <person name="Kwak Y."/>
            <person name="Shin J.H."/>
        </authorList>
    </citation>
    <scope>NUCLEOTIDE SEQUENCE [LARGE SCALE GENOMIC DNA]</scope>
    <source>
        <strain evidence="9 10">DSM 24997</strain>
    </source>
</reference>
<evidence type="ECO:0000313" key="9">
    <source>
        <dbReference type="EMBL" id="AJY75162.1"/>
    </source>
</evidence>
<proteinExistence type="inferred from homology"/>
<gene>
    <name evidence="9" type="ORF">VN24_11950</name>
</gene>
<keyword evidence="10" id="KW-1185">Reference proteome</keyword>
<evidence type="ECO:0000256" key="4">
    <source>
        <dbReference type="ARBA" id="ARBA00022692"/>
    </source>
</evidence>
<evidence type="ECO:0000259" key="8">
    <source>
        <dbReference type="Pfam" id="PF00892"/>
    </source>
</evidence>
<evidence type="ECO:0000256" key="6">
    <source>
        <dbReference type="ARBA" id="ARBA00023136"/>
    </source>
</evidence>
<evidence type="ECO:0000256" key="2">
    <source>
        <dbReference type="ARBA" id="ARBA00007362"/>
    </source>
</evidence>
<evidence type="ECO:0000256" key="3">
    <source>
        <dbReference type="ARBA" id="ARBA00022475"/>
    </source>
</evidence>
<dbReference type="GO" id="GO:0005886">
    <property type="term" value="C:plasma membrane"/>
    <property type="evidence" value="ECO:0007669"/>
    <property type="project" value="UniProtKB-SubCell"/>
</dbReference>
<dbReference type="InterPro" id="IPR000620">
    <property type="entry name" value="EamA_dom"/>
</dbReference>
<evidence type="ECO:0000256" key="5">
    <source>
        <dbReference type="ARBA" id="ARBA00022989"/>
    </source>
</evidence>
<keyword evidence="3" id="KW-1003">Cell membrane</keyword>
<comment type="similarity">
    <text evidence="2">Belongs to the EamA transporter family.</text>
</comment>
<evidence type="ECO:0000313" key="10">
    <source>
        <dbReference type="Proteomes" id="UP000032633"/>
    </source>
</evidence>
<feature type="transmembrane region" description="Helical" evidence="7">
    <location>
        <begin position="75"/>
        <end position="99"/>
    </location>
</feature>
<dbReference type="KEGG" id="pbj:VN24_11950"/>
<evidence type="ECO:0000256" key="7">
    <source>
        <dbReference type="SAM" id="Phobius"/>
    </source>
</evidence>
<feature type="transmembrane region" description="Helical" evidence="7">
    <location>
        <begin position="192"/>
        <end position="214"/>
    </location>
</feature>
<dbReference type="OrthoDB" id="9805239at2"/>
<dbReference type="PATRIC" id="fig|1126833.4.peg.2614"/>
<feature type="transmembrane region" description="Helical" evidence="7">
    <location>
        <begin position="105"/>
        <end position="126"/>
    </location>
</feature>
<dbReference type="InterPro" id="IPR050638">
    <property type="entry name" value="AA-Vitamin_Transporters"/>
</dbReference>
<evidence type="ECO:0000256" key="1">
    <source>
        <dbReference type="ARBA" id="ARBA00004651"/>
    </source>
</evidence>
<feature type="domain" description="EamA" evidence="8">
    <location>
        <begin position="161"/>
        <end position="298"/>
    </location>
</feature>
<feature type="transmembrane region" description="Helical" evidence="7">
    <location>
        <begin position="164"/>
        <end position="180"/>
    </location>
</feature>
<reference evidence="10" key="2">
    <citation type="submission" date="2015-03" db="EMBL/GenBank/DDBJ databases">
        <title>Genome sequence of Paenibacillus beijingensis strain DSM 24997T.</title>
        <authorList>
            <person name="Kwak Y."/>
            <person name="Shin J.-H."/>
        </authorList>
    </citation>
    <scope>NUCLEOTIDE SEQUENCE [LARGE SCALE GENOMIC DNA]</scope>
    <source>
        <strain evidence="10">DSM 24997</strain>
    </source>
</reference>
<dbReference type="InterPro" id="IPR037185">
    <property type="entry name" value="EmrE-like"/>
</dbReference>
<dbReference type="HOGENOM" id="CLU_033863_4_4_9"/>
<feature type="domain" description="EamA" evidence="8">
    <location>
        <begin position="19"/>
        <end position="148"/>
    </location>
</feature>